<dbReference type="Pfam" id="PF00254">
    <property type="entry name" value="FKBP_C"/>
    <property type="match status" value="1"/>
</dbReference>
<evidence type="ECO:0000256" key="2">
    <source>
        <dbReference type="ARBA" id="ARBA00006577"/>
    </source>
</evidence>
<comment type="catalytic activity">
    <reaction evidence="1 6">
        <text>[protein]-peptidylproline (omega=180) = [protein]-peptidylproline (omega=0)</text>
        <dbReference type="Rhea" id="RHEA:16237"/>
        <dbReference type="Rhea" id="RHEA-COMP:10747"/>
        <dbReference type="Rhea" id="RHEA-COMP:10748"/>
        <dbReference type="ChEBI" id="CHEBI:83833"/>
        <dbReference type="ChEBI" id="CHEBI:83834"/>
        <dbReference type="EC" id="5.2.1.8"/>
    </reaction>
</comment>
<evidence type="ECO:0000256" key="5">
    <source>
        <dbReference type="ARBA" id="ARBA00023235"/>
    </source>
</evidence>
<dbReference type="EMBL" id="BAABGQ010000012">
    <property type="protein sequence ID" value="GAA4508028.1"/>
    <property type="molecule type" value="Genomic_DNA"/>
</dbReference>
<evidence type="ECO:0000313" key="9">
    <source>
        <dbReference type="Proteomes" id="UP001501243"/>
    </source>
</evidence>
<reference evidence="9" key="1">
    <citation type="journal article" date="2019" name="Int. J. Syst. Evol. Microbiol.">
        <title>The Global Catalogue of Microorganisms (GCM) 10K type strain sequencing project: providing services to taxonomists for standard genome sequencing and annotation.</title>
        <authorList>
            <consortium name="The Broad Institute Genomics Platform"/>
            <consortium name="The Broad Institute Genome Sequencing Center for Infectious Disease"/>
            <person name="Wu L."/>
            <person name="Ma J."/>
        </authorList>
    </citation>
    <scope>NUCLEOTIDE SEQUENCE [LARGE SCALE GENOMIC DNA]</scope>
    <source>
        <strain evidence="9">JCM 17841</strain>
    </source>
</reference>
<keyword evidence="4 6" id="KW-0697">Rotamase</keyword>
<evidence type="ECO:0000256" key="6">
    <source>
        <dbReference type="PROSITE-ProRule" id="PRU00277"/>
    </source>
</evidence>
<evidence type="ECO:0000256" key="1">
    <source>
        <dbReference type="ARBA" id="ARBA00000971"/>
    </source>
</evidence>
<dbReference type="RefSeq" id="WP_208132754.1">
    <property type="nucleotide sequence ID" value="NZ_BAABGQ010000012.1"/>
</dbReference>
<dbReference type="PANTHER" id="PTHR43811">
    <property type="entry name" value="FKBP-TYPE PEPTIDYL-PROLYL CIS-TRANS ISOMERASE FKPA"/>
    <property type="match status" value="1"/>
</dbReference>
<comment type="similarity">
    <text evidence="2">Belongs to the FKBP-type PPIase family.</text>
</comment>
<dbReference type="Gene3D" id="3.10.50.40">
    <property type="match status" value="1"/>
</dbReference>
<dbReference type="InterPro" id="IPR001179">
    <property type="entry name" value="PPIase_FKBP_dom"/>
</dbReference>
<feature type="domain" description="PPIase FKBP-type" evidence="7">
    <location>
        <begin position="240"/>
        <end position="329"/>
    </location>
</feature>
<comment type="caution">
    <text evidence="8">The sequence shown here is derived from an EMBL/GenBank/DDBJ whole genome shotgun (WGS) entry which is preliminary data.</text>
</comment>
<gene>
    <name evidence="8" type="ORF">GCM10023172_39510</name>
</gene>
<evidence type="ECO:0000313" key="8">
    <source>
        <dbReference type="EMBL" id="GAA4508028.1"/>
    </source>
</evidence>
<dbReference type="SUPFAM" id="SSF54534">
    <property type="entry name" value="FKBP-like"/>
    <property type="match status" value="1"/>
</dbReference>
<dbReference type="PROSITE" id="PS50059">
    <property type="entry name" value="FKBP_PPIASE"/>
    <property type="match status" value="1"/>
</dbReference>
<accession>A0ABP8QSM0</accession>
<organism evidence="8 9">
    <name type="scientific">Hymenobacter ginsengisoli</name>
    <dbReference type="NCBI Taxonomy" id="1051626"/>
    <lineage>
        <taxon>Bacteria</taxon>
        <taxon>Pseudomonadati</taxon>
        <taxon>Bacteroidota</taxon>
        <taxon>Cytophagia</taxon>
        <taxon>Cytophagales</taxon>
        <taxon>Hymenobacteraceae</taxon>
        <taxon>Hymenobacter</taxon>
    </lineage>
</organism>
<evidence type="ECO:0000256" key="4">
    <source>
        <dbReference type="ARBA" id="ARBA00023110"/>
    </source>
</evidence>
<evidence type="ECO:0000256" key="3">
    <source>
        <dbReference type="ARBA" id="ARBA00013194"/>
    </source>
</evidence>
<evidence type="ECO:0000259" key="7">
    <source>
        <dbReference type="PROSITE" id="PS50059"/>
    </source>
</evidence>
<protein>
    <recommendedName>
        <fullName evidence="3 6">peptidylprolyl isomerase</fullName>
        <ecNumber evidence="3 6">5.2.1.8</ecNumber>
    </recommendedName>
</protein>
<dbReference type="PANTHER" id="PTHR43811:SF19">
    <property type="entry name" value="39 KDA FK506-BINDING NUCLEAR PROTEIN"/>
    <property type="match status" value="1"/>
</dbReference>
<proteinExistence type="inferred from homology"/>
<sequence length="345" mass="36785">MQFSFRPGAARHLALAAGVLSVASFLSSCNKGGGDYAKTKSGIEYKIFTKDGARRDVAGGEDATYKDRVGKVMSAHIEYRTAGDSVMMKSRERQFGVPVRIPLEALTAKQLGAEPEAFALLQPGDSGVFRFNADTLYKRNAHMLAPANLKKKGNYIILTVKAVNLQTRDAAMADAMADQQKMMAEQQRQMRAYAATQDKVDDAALQDYMKKNNLANAKKDPSGVYIITTQPGTGSNAKAGQTVTVQYRGALLDGKEFDSSAKHGGQPFSFPVGRGQVIPGWDAALQQLNKGSKATILIPSSLAYGKQGSPPAIPANSPLRFDIEVTDIANAPAAAAPSMAPPAGR</sequence>
<keyword evidence="9" id="KW-1185">Reference proteome</keyword>
<dbReference type="PROSITE" id="PS51257">
    <property type="entry name" value="PROKAR_LIPOPROTEIN"/>
    <property type="match status" value="1"/>
</dbReference>
<name>A0ABP8QSM0_9BACT</name>
<dbReference type="InterPro" id="IPR046357">
    <property type="entry name" value="PPIase_dom_sf"/>
</dbReference>
<dbReference type="Proteomes" id="UP001501243">
    <property type="component" value="Unassembled WGS sequence"/>
</dbReference>
<keyword evidence="5 6" id="KW-0413">Isomerase</keyword>
<dbReference type="EC" id="5.2.1.8" evidence="3 6"/>